<feature type="compositionally biased region" description="Polar residues" evidence="8">
    <location>
        <begin position="1"/>
        <end position="10"/>
    </location>
</feature>
<keyword evidence="7" id="KW-0804">Transcription</keyword>
<dbReference type="AlphaFoldDB" id="A0A1I6IE93"/>
<feature type="region of interest" description="Disordered" evidence="8">
    <location>
        <begin position="1"/>
        <end position="21"/>
    </location>
</feature>
<dbReference type="InterPro" id="IPR022689">
    <property type="entry name" value="Iron_dep_repressor"/>
</dbReference>
<dbReference type="Pfam" id="PF01325">
    <property type="entry name" value="Fe_dep_repress"/>
    <property type="match status" value="1"/>
</dbReference>
<comment type="subunit">
    <text evidence="3">Homodimer.</text>
</comment>
<dbReference type="InterPro" id="IPR036421">
    <property type="entry name" value="Fe_dep_repressor_sf"/>
</dbReference>
<sequence>MVEATSAAQSTDDRDESTADSLSPAMEDYLRHIYNLEEAGEEWVSNSAVADRLSVERATVTSMFDALGDRGFLEREKYRPVRLTPLGRTAALAVVRKHRLVETFLVEVFDYELSEVDAEADTLEHHLSDRLAREFSNLLGAPELDPHGDPIPDANLDVPAAGERVSVADTDVGTRHVVTRVTSRDDETLAYLVEAGVKPSATLTVDETTPFGMVTVSVESDESTVSLPADVAASVLVESVE</sequence>
<evidence type="ECO:0000256" key="3">
    <source>
        <dbReference type="ARBA" id="ARBA00011738"/>
    </source>
</evidence>
<dbReference type="OrthoDB" id="24735at2157"/>
<keyword evidence="11" id="KW-1185">Reference proteome</keyword>
<evidence type="ECO:0000256" key="7">
    <source>
        <dbReference type="ARBA" id="ARBA00023163"/>
    </source>
</evidence>
<dbReference type="InterPro" id="IPR036388">
    <property type="entry name" value="WH-like_DNA-bd_sf"/>
</dbReference>
<dbReference type="InterPro" id="IPR001367">
    <property type="entry name" value="Fe_dep_repressor"/>
</dbReference>
<dbReference type="InterPro" id="IPR050536">
    <property type="entry name" value="DtxR_MntR_Metal-Reg"/>
</dbReference>
<evidence type="ECO:0000256" key="5">
    <source>
        <dbReference type="ARBA" id="ARBA00023015"/>
    </source>
</evidence>
<proteinExistence type="inferred from homology"/>
<feature type="domain" description="HTH dtxR-type" evidence="9">
    <location>
        <begin position="22"/>
        <end position="84"/>
    </location>
</feature>
<dbReference type="GO" id="GO:0046983">
    <property type="term" value="F:protein dimerization activity"/>
    <property type="evidence" value="ECO:0007669"/>
    <property type="project" value="InterPro"/>
</dbReference>
<dbReference type="SUPFAM" id="SSF46785">
    <property type="entry name" value="Winged helix' DNA-binding domain"/>
    <property type="match status" value="1"/>
</dbReference>
<keyword evidence="4" id="KW-0408">Iron</keyword>
<comment type="similarity">
    <text evidence="2">Belongs to the DtxR/MntR family.</text>
</comment>
<evidence type="ECO:0000256" key="8">
    <source>
        <dbReference type="SAM" id="MobiDB-lite"/>
    </source>
</evidence>
<reference evidence="11" key="1">
    <citation type="submission" date="2016-10" db="EMBL/GenBank/DDBJ databases">
        <authorList>
            <person name="Varghese N."/>
            <person name="Submissions S."/>
        </authorList>
    </citation>
    <scope>NUCLEOTIDE SEQUENCE [LARGE SCALE GENOMIC DNA]</scope>
    <source>
        <strain evidence="11">CGMCC 1.8711</strain>
    </source>
</reference>
<evidence type="ECO:0000256" key="2">
    <source>
        <dbReference type="ARBA" id="ARBA00007871"/>
    </source>
</evidence>
<dbReference type="SUPFAM" id="SSF50037">
    <property type="entry name" value="C-terminal domain of transcriptional repressors"/>
    <property type="match status" value="1"/>
</dbReference>
<dbReference type="SMART" id="SM00529">
    <property type="entry name" value="HTH_DTXR"/>
    <property type="match status" value="1"/>
</dbReference>
<dbReference type="InterPro" id="IPR022687">
    <property type="entry name" value="HTH_DTXR"/>
</dbReference>
<evidence type="ECO:0000256" key="4">
    <source>
        <dbReference type="ARBA" id="ARBA00023004"/>
    </source>
</evidence>
<dbReference type="GO" id="GO:0046914">
    <property type="term" value="F:transition metal ion binding"/>
    <property type="evidence" value="ECO:0007669"/>
    <property type="project" value="InterPro"/>
</dbReference>
<dbReference type="STRING" id="555875.SAMN04488124_3139"/>
<accession>A0A1I6IE93</accession>
<dbReference type="EMBL" id="FOYS01000005">
    <property type="protein sequence ID" value="SFR65075.1"/>
    <property type="molecule type" value="Genomic_DNA"/>
</dbReference>
<dbReference type="GO" id="GO:0003677">
    <property type="term" value="F:DNA binding"/>
    <property type="evidence" value="ECO:0007669"/>
    <property type="project" value="UniProtKB-KW"/>
</dbReference>
<dbReference type="Gene3D" id="2.30.30.90">
    <property type="match status" value="1"/>
</dbReference>
<dbReference type="SUPFAM" id="SSF47979">
    <property type="entry name" value="Iron-dependent repressor protein, dimerization domain"/>
    <property type="match status" value="1"/>
</dbReference>
<dbReference type="PANTHER" id="PTHR33238:SF7">
    <property type="entry name" value="IRON-DEPENDENT TRANSCRIPTIONAL REGULATOR"/>
    <property type="match status" value="1"/>
</dbReference>
<name>A0A1I6IE93_9EURY</name>
<dbReference type="GO" id="GO:0003700">
    <property type="term" value="F:DNA-binding transcription factor activity"/>
    <property type="evidence" value="ECO:0007669"/>
    <property type="project" value="InterPro"/>
</dbReference>
<comment type="subcellular location">
    <subcellularLocation>
        <location evidence="1">Cytoplasm</location>
    </subcellularLocation>
</comment>
<evidence type="ECO:0000259" key="9">
    <source>
        <dbReference type="PROSITE" id="PS50944"/>
    </source>
</evidence>
<evidence type="ECO:0000256" key="6">
    <source>
        <dbReference type="ARBA" id="ARBA00023125"/>
    </source>
</evidence>
<dbReference type="Gene3D" id="1.10.60.10">
    <property type="entry name" value="Iron dependent repressor, metal binding and dimerisation domain"/>
    <property type="match status" value="1"/>
</dbReference>
<organism evidence="10 11">
    <name type="scientific">Halogeometricum limi</name>
    <dbReference type="NCBI Taxonomy" id="555875"/>
    <lineage>
        <taxon>Archaea</taxon>
        <taxon>Methanobacteriati</taxon>
        <taxon>Methanobacteriota</taxon>
        <taxon>Stenosarchaea group</taxon>
        <taxon>Halobacteria</taxon>
        <taxon>Halobacteriales</taxon>
        <taxon>Haloferacaceae</taxon>
        <taxon>Halogeometricum</taxon>
    </lineage>
</organism>
<dbReference type="PANTHER" id="PTHR33238">
    <property type="entry name" value="IRON (METAL) DEPENDENT REPRESSOR, DTXR FAMILY"/>
    <property type="match status" value="1"/>
</dbReference>
<dbReference type="Proteomes" id="UP000243250">
    <property type="component" value="Unassembled WGS sequence"/>
</dbReference>
<evidence type="ECO:0000313" key="11">
    <source>
        <dbReference type="Proteomes" id="UP000243250"/>
    </source>
</evidence>
<dbReference type="RefSeq" id="WP_089882664.1">
    <property type="nucleotide sequence ID" value="NZ_FOYS01000005.1"/>
</dbReference>
<dbReference type="InterPro" id="IPR038157">
    <property type="entry name" value="FeoA_core_dom"/>
</dbReference>
<evidence type="ECO:0000256" key="1">
    <source>
        <dbReference type="ARBA" id="ARBA00004496"/>
    </source>
</evidence>
<dbReference type="InterPro" id="IPR036390">
    <property type="entry name" value="WH_DNA-bd_sf"/>
</dbReference>
<dbReference type="Pfam" id="PF04023">
    <property type="entry name" value="FeoA"/>
    <property type="match status" value="1"/>
</dbReference>
<dbReference type="SMART" id="SM00899">
    <property type="entry name" value="FeoA"/>
    <property type="match status" value="1"/>
</dbReference>
<keyword evidence="6" id="KW-0238">DNA-binding</keyword>
<evidence type="ECO:0000313" key="10">
    <source>
        <dbReference type="EMBL" id="SFR65075.1"/>
    </source>
</evidence>
<protein>
    <submittedName>
        <fullName evidence="10">Iron (Metal) dependent repressor, DtxR family</fullName>
    </submittedName>
</protein>
<dbReference type="Pfam" id="PF02742">
    <property type="entry name" value="Fe_dep_repr_C"/>
    <property type="match status" value="1"/>
</dbReference>
<dbReference type="InterPro" id="IPR008988">
    <property type="entry name" value="Transcriptional_repressor_C"/>
</dbReference>
<keyword evidence="5" id="KW-0805">Transcription regulation</keyword>
<dbReference type="PROSITE" id="PS50944">
    <property type="entry name" value="HTH_DTXR"/>
    <property type="match status" value="1"/>
</dbReference>
<dbReference type="InterPro" id="IPR007167">
    <property type="entry name" value="Fe-transptr_FeoA-like"/>
</dbReference>
<dbReference type="Gene3D" id="1.10.10.10">
    <property type="entry name" value="Winged helix-like DNA-binding domain superfamily/Winged helix DNA-binding domain"/>
    <property type="match status" value="1"/>
</dbReference>
<dbReference type="GO" id="GO:0005737">
    <property type="term" value="C:cytoplasm"/>
    <property type="evidence" value="ECO:0007669"/>
    <property type="project" value="UniProtKB-SubCell"/>
</dbReference>
<gene>
    <name evidence="10" type="ORF">SAMN04488124_3139</name>
</gene>